<accession>A0ABV4Q3K3</accession>
<feature type="transmembrane region" description="Helical" evidence="1">
    <location>
        <begin position="138"/>
        <end position="156"/>
    </location>
</feature>
<proteinExistence type="predicted"/>
<evidence type="ECO:0008006" key="4">
    <source>
        <dbReference type="Google" id="ProtNLM"/>
    </source>
</evidence>
<name>A0ABV4Q3K3_9ACTN</name>
<dbReference type="RefSeq" id="WP_371947069.1">
    <property type="nucleotide sequence ID" value="NZ_JAXCEI010000001.1"/>
</dbReference>
<evidence type="ECO:0000313" key="2">
    <source>
        <dbReference type="EMBL" id="MFA1537734.1"/>
    </source>
</evidence>
<gene>
    <name evidence="2" type="ORF">SM611_02225</name>
</gene>
<keyword evidence="3" id="KW-1185">Reference proteome</keyword>
<feature type="transmembrane region" description="Helical" evidence="1">
    <location>
        <begin position="226"/>
        <end position="248"/>
    </location>
</feature>
<feature type="transmembrane region" description="Helical" evidence="1">
    <location>
        <begin position="6"/>
        <end position="29"/>
    </location>
</feature>
<keyword evidence="1" id="KW-0472">Membrane</keyword>
<evidence type="ECO:0000256" key="1">
    <source>
        <dbReference type="SAM" id="Phobius"/>
    </source>
</evidence>
<feature type="transmembrane region" description="Helical" evidence="1">
    <location>
        <begin position="69"/>
        <end position="90"/>
    </location>
</feature>
<organism evidence="2 3">
    <name type="scientific">Actinomadura monticuli</name>
    <dbReference type="NCBI Taxonomy" id="3097367"/>
    <lineage>
        <taxon>Bacteria</taxon>
        <taxon>Bacillati</taxon>
        <taxon>Actinomycetota</taxon>
        <taxon>Actinomycetes</taxon>
        <taxon>Streptosporangiales</taxon>
        <taxon>Thermomonosporaceae</taxon>
        <taxon>Actinomadura</taxon>
    </lineage>
</organism>
<feature type="transmembrane region" description="Helical" evidence="1">
    <location>
        <begin position="41"/>
        <end position="63"/>
    </location>
</feature>
<keyword evidence="1" id="KW-1133">Transmembrane helix</keyword>
<dbReference type="Proteomes" id="UP001569963">
    <property type="component" value="Unassembled WGS sequence"/>
</dbReference>
<reference evidence="2 3" key="1">
    <citation type="submission" date="2023-11" db="EMBL/GenBank/DDBJ databases">
        <title>Actinomadura monticuli sp. nov., isolated from volcanic ash.</title>
        <authorList>
            <person name="Lee S.D."/>
            <person name="Yang H."/>
            <person name="Kim I.S."/>
        </authorList>
    </citation>
    <scope>NUCLEOTIDE SEQUENCE [LARGE SCALE GENOMIC DNA]</scope>
    <source>
        <strain evidence="2 3">DLS-62</strain>
    </source>
</reference>
<evidence type="ECO:0000313" key="3">
    <source>
        <dbReference type="Proteomes" id="UP001569963"/>
    </source>
</evidence>
<keyword evidence="1" id="KW-0812">Transmembrane</keyword>
<sequence>MALLIVALLVLVGILVAGTLAFTGHWRSWYTGSWEANYKPLAAPWFAGTLLLVAALVGFDLLLDPAPPLLTVLGVVLAMVGIVITAVYAIHPPRRMLPRWIRAIDDEPLGPEARAQPAVDDVVSRWTSRWGRNSLRKWLLAAFLCVALPVALFYMGRPLWWYATGAATTATVEDCGPERGSRNTVCRGDWTLPDGTTGHGKIAGAGEGDAGKTVEVRVSETHAATFTFRLILPPAIIVLLFAGGGYLFHRDRAARRKRTAAASP</sequence>
<protein>
    <recommendedName>
        <fullName evidence="4">DUF1648 domain-containing protein</fullName>
    </recommendedName>
</protein>
<comment type="caution">
    <text evidence="2">The sequence shown here is derived from an EMBL/GenBank/DDBJ whole genome shotgun (WGS) entry which is preliminary data.</text>
</comment>
<dbReference type="EMBL" id="JAXCEI010000001">
    <property type="protein sequence ID" value="MFA1537734.1"/>
    <property type="molecule type" value="Genomic_DNA"/>
</dbReference>